<comment type="caution">
    <text evidence="2">The sequence shown here is derived from an EMBL/GenBank/DDBJ whole genome shotgun (WGS) entry which is preliminary data.</text>
</comment>
<gene>
    <name evidence="2" type="ORF">BSL78_08051</name>
</gene>
<keyword evidence="1" id="KW-0732">Signal</keyword>
<feature type="chain" id="PRO_5013641117" description="Phlebovirus glycoprotein G2 fusion domain-containing protein" evidence="1">
    <location>
        <begin position="17"/>
        <end position="177"/>
    </location>
</feature>
<protein>
    <recommendedName>
        <fullName evidence="4">Phlebovirus glycoprotein G2 fusion domain-containing protein</fullName>
    </recommendedName>
</protein>
<name>A0A2G8L415_STIJA</name>
<evidence type="ECO:0000256" key="1">
    <source>
        <dbReference type="SAM" id="SignalP"/>
    </source>
</evidence>
<reference evidence="2 3" key="1">
    <citation type="journal article" date="2017" name="PLoS Biol.">
        <title>The sea cucumber genome provides insights into morphological evolution and visceral regeneration.</title>
        <authorList>
            <person name="Zhang X."/>
            <person name="Sun L."/>
            <person name="Yuan J."/>
            <person name="Sun Y."/>
            <person name="Gao Y."/>
            <person name="Zhang L."/>
            <person name="Li S."/>
            <person name="Dai H."/>
            <person name="Hamel J.F."/>
            <person name="Liu C."/>
            <person name="Yu Y."/>
            <person name="Liu S."/>
            <person name="Lin W."/>
            <person name="Guo K."/>
            <person name="Jin S."/>
            <person name="Xu P."/>
            <person name="Storey K.B."/>
            <person name="Huan P."/>
            <person name="Zhang T."/>
            <person name="Zhou Y."/>
            <person name="Zhang J."/>
            <person name="Lin C."/>
            <person name="Li X."/>
            <person name="Xing L."/>
            <person name="Huo D."/>
            <person name="Sun M."/>
            <person name="Wang L."/>
            <person name="Mercier A."/>
            <person name="Li F."/>
            <person name="Yang H."/>
            <person name="Xiang J."/>
        </authorList>
    </citation>
    <scope>NUCLEOTIDE SEQUENCE [LARGE SCALE GENOMIC DNA]</scope>
    <source>
        <strain evidence="2">Shaxun</strain>
        <tissue evidence="2">Muscle</tissue>
    </source>
</reference>
<dbReference type="AlphaFoldDB" id="A0A2G8L415"/>
<accession>A0A2G8L415</accession>
<sequence>MVGIIGFLSVFSFVFTKLLRSSQREDFLIGAGLRNYLGGLHASRMQDESISRGRALRAAQTTRYSGNLLGCTCTLDTGPQCSCPSSSGGHRLRLEASIHLTHICVEDSISNQSETSQSLIYDPPPVYADIVSERVTFINRGSETPRLRMRTWSSDHRDGTSWRTKLSMGAKVYQMCN</sequence>
<keyword evidence="3" id="KW-1185">Reference proteome</keyword>
<proteinExistence type="predicted"/>
<dbReference type="EMBL" id="MRZV01000227">
    <property type="protein sequence ID" value="PIK55004.1"/>
    <property type="molecule type" value="Genomic_DNA"/>
</dbReference>
<evidence type="ECO:0000313" key="2">
    <source>
        <dbReference type="EMBL" id="PIK55004.1"/>
    </source>
</evidence>
<evidence type="ECO:0008006" key="4">
    <source>
        <dbReference type="Google" id="ProtNLM"/>
    </source>
</evidence>
<dbReference type="Proteomes" id="UP000230750">
    <property type="component" value="Unassembled WGS sequence"/>
</dbReference>
<organism evidence="2 3">
    <name type="scientific">Stichopus japonicus</name>
    <name type="common">Sea cucumber</name>
    <dbReference type="NCBI Taxonomy" id="307972"/>
    <lineage>
        <taxon>Eukaryota</taxon>
        <taxon>Metazoa</taxon>
        <taxon>Echinodermata</taxon>
        <taxon>Eleutherozoa</taxon>
        <taxon>Echinozoa</taxon>
        <taxon>Holothuroidea</taxon>
        <taxon>Aspidochirotacea</taxon>
        <taxon>Aspidochirotida</taxon>
        <taxon>Stichopodidae</taxon>
        <taxon>Apostichopus</taxon>
    </lineage>
</organism>
<evidence type="ECO:0000313" key="3">
    <source>
        <dbReference type="Proteomes" id="UP000230750"/>
    </source>
</evidence>
<feature type="signal peptide" evidence="1">
    <location>
        <begin position="1"/>
        <end position="16"/>
    </location>
</feature>